<reference evidence="3" key="1">
    <citation type="submission" date="2020-05" db="EMBL/GenBank/DDBJ databases">
        <authorList>
            <person name="Chiriac C."/>
            <person name="Salcher M."/>
            <person name="Ghai R."/>
            <person name="Kavagutti S V."/>
        </authorList>
    </citation>
    <scope>NUCLEOTIDE SEQUENCE</scope>
</reference>
<protein>
    <submittedName>
        <fullName evidence="3">Unannotated protein</fullName>
    </submittedName>
</protein>
<evidence type="ECO:0000313" key="3">
    <source>
        <dbReference type="EMBL" id="CAB4931684.1"/>
    </source>
</evidence>
<dbReference type="Gene3D" id="3.30.10.20">
    <property type="match status" value="1"/>
</dbReference>
<organism evidence="3">
    <name type="scientific">freshwater metagenome</name>
    <dbReference type="NCBI Taxonomy" id="449393"/>
    <lineage>
        <taxon>unclassified sequences</taxon>
        <taxon>metagenomes</taxon>
        <taxon>ecological metagenomes</taxon>
    </lineage>
</organism>
<feature type="domain" description="PASTA" evidence="2">
    <location>
        <begin position="99"/>
        <end position="156"/>
    </location>
</feature>
<dbReference type="EMBL" id="CAFBMW010000008">
    <property type="protein sequence ID" value="CAB4931684.1"/>
    <property type="molecule type" value="Genomic_DNA"/>
</dbReference>
<feature type="transmembrane region" description="Helical" evidence="1">
    <location>
        <begin position="73"/>
        <end position="92"/>
    </location>
</feature>
<proteinExistence type="predicted"/>
<keyword evidence="1" id="KW-1133">Transmembrane helix</keyword>
<sequence length="312" mass="32643">MDVEEYRAARRTRLVERAVELGLPADEAGVLVDRVIEEQRRRIRRAEDPDDVVVPALRDAILVGPTGARTTTLVVLLAVVAVVVAVPIAYVTRDDSPPVMPSLFGLTTSEATRALQRDDIASRVVEVPQCNPAGQVLGSDPPPGSAVGADDVVTLIATSTPEWRCPDDAAARERAWAFLRFLVSGTASPGFAQGVRLFVDGEEVTVVGGAEAADTPGWQSVVRDPVLDYASRPAANPLGQPVVSISYGVPPPTTCGHPRATPAGAVLPSTRVVLTTGGESSTDACGLTIDLFDNVLGAISGVALYTPPRPGT</sequence>
<keyword evidence="1" id="KW-0472">Membrane</keyword>
<keyword evidence="1" id="KW-0812">Transmembrane</keyword>
<evidence type="ECO:0000256" key="1">
    <source>
        <dbReference type="SAM" id="Phobius"/>
    </source>
</evidence>
<gene>
    <name evidence="3" type="ORF">UFOPK3662_01263</name>
</gene>
<dbReference type="Pfam" id="PF03793">
    <property type="entry name" value="PASTA"/>
    <property type="match status" value="1"/>
</dbReference>
<name>A0A6J7IN89_9ZZZZ</name>
<dbReference type="AlphaFoldDB" id="A0A6J7IN89"/>
<dbReference type="CDD" id="cd06577">
    <property type="entry name" value="PASTA_pknB"/>
    <property type="match status" value="1"/>
</dbReference>
<evidence type="ECO:0000259" key="2">
    <source>
        <dbReference type="Pfam" id="PF03793"/>
    </source>
</evidence>
<dbReference type="InterPro" id="IPR005543">
    <property type="entry name" value="PASTA_dom"/>
</dbReference>
<accession>A0A6J7IN89</accession>